<reference evidence="2" key="2">
    <citation type="submission" date="2022-06" db="UniProtKB">
        <authorList>
            <consortium name="EnsemblMetazoa"/>
        </authorList>
    </citation>
    <scope>IDENTIFICATION</scope>
    <source>
        <strain evidence="2">DF5081</strain>
    </source>
</reference>
<evidence type="ECO:0000256" key="1">
    <source>
        <dbReference type="SAM" id="MobiDB-lite"/>
    </source>
</evidence>
<reference evidence="3" key="1">
    <citation type="submission" date="2010-08" db="EMBL/GenBank/DDBJ databases">
        <authorList>
            <consortium name="Caenorhabditis japonica Sequencing Consortium"/>
            <person name="Wilson R.K."/>
        </authorList>
    </citation>
    <scope>NUCLEOTIDE SEQUENCE [LARGE SCALE GENOMIC DNA]</scope>
    <source>
        <strain evidence="3">DF5081</strain>
    </source>
</reference>
<dbReference type="EnsemblMetazoa" id="CJA43165.1">
    <property type="protein sequence ID" value="CJA43165.1"/>
    <property type="gene ID" value="WBGene00219013"/>
</dbReference>
<accession>A0A8R1ITC0</accession>
<dbReference type="AlphaFoldDB" id="A0A8R1ITC0"/>
<evidence type="ECO:0000313" key="3">
    <source>
        <dbReference type="Proteomes" id="UP000005237"/>
    </source>
</evidence>
<name>A0A8R1ITC0_CAEJA</name>
<protein>
    <submittedName>
        <fullName evidence="2">Uncharacterized protein</fullName>
    </submittedName>
</protein>
<proteinExistence type="predicted"/>
<feature type="compositionally biased region" description="Low complexity" evidence="1">
    <location>
        <begin position="29"/>
        <end position="42"/>
    </location>
</feature>
<organism evidence="2 3">
    <name type="scientific">Caenorhabditis japonica</name>
    <dbReference type="NCBI Taxonomy" id="281687"/>
    <lineage>
        <taxon>Eukaryota</taxon>
        <taxon>Metazoa</taxon>
        <taxon>Ecdysozoa</taxon>
        <taxon>Nematoda</taxon>
        <taxon>Chromadorea</taxon>
        <taxon>Rhabditida</taxon>
        <taxon>Rhabditina</taxon>
        <taxon>Rhabditomorpha</taxon>
        <taxon>Rhabditoidea</taxon>
        <taxon>Rhabditidae</taxon>
        <taxon>Peloderinae</taxon>
        <taxon>Caenorhabditis</taxon>
    </lineage>
</organism>
<feature type="compositionally biased region" description="Acidic residues" evidence="1">
    <location>
        <begin position="13"/>
        <end position="24"/>
    </location>
</feature>
<dbReference type="Proteomes" id="UP000005237">
    <property type="component" value="Unassembled WGS sequence"/>
</dbReference>
<sequence>MGARVAKLINENNDSEVETWDPELGDGLSSTESSWDSDLSSVSNEDNAYHEYRRPTEQFASEGDPYVVEKRFIAGSSSYQFDIIKKKA</sequence>
<evidence type="ECO:0000313" key="2">
    <source>
        <dbReference type="EnsemblMetazoa" id="CJA43165.1"/>
    </source>
</evidence>
<feature type="region of interest" description="Disordered" evidence="1">
    <location>
        <begin position="1"/>
        <end position="42"/>
    </location>
</feature>
<keyword evidence="3" id="KW-1185">Reference proteome</keyword>